<accession>A0A062VBK9</accession>
<feature type="transmembrane region" description="Helical" evidence="1">
    <location>
        <begin position="88"/>
        <end position="106"/>
    </location>
</feature>
<dbReference type="RefSeq" id="WP_048089646.1">
    <property type="nucleotide sequence ID" value="NZ_JMIY01000002.1"/>
</dbReference>
<keyword evidence="1" id="KW-0812">Transmembrane</keyword>
<gene>
    <name evidence="2" type="ORF">ANME2D_01126</name>
</gene>
<feature type="transmembrane region" description="Helical" evidence="1">
    <location>
        <begin position="186"/>
        <end position="205"/>
    </location>
</feature>
<keyword evidence="1" id="KW-0472">Membrane</keyword>
<reference evidence="2 3" key="1">
    <citation type="journal article" date="2013" name="Nature">
        <title>Anaerobic oxidation of methane coupled to nitrate reduction in a novel archaeal lineage.</title>
        <authorList>
            <person name="Haroon M.F."/>
            <person name="Hu S."/>
            <person name="Shi Y."/>
            <person name="Imelfort M."/>
            <person name="Keller J."/>
            <person name="Hugenholtz P."/>
            <person name="Yuan Z."/>
            <person name="Tyson G.W."/>
        </authorList>
    </citation>
    <scope>NUCLEOTIDE SEQUENCE [LARGE SCALE GENOMIC DNA]</scope>
    <source>
        <strain evidence="2 3">ANME-2d</strain>
    </source>
</reference>
<keyword evidence="3" id="KW-1185">Reference proteome</keyword>
<feature type="transmembrane region" description="Helical" evidence="1">
    <location>
        <begin position="153"/>
        <end position="174"/>
    </location>
</feature>
<evidence type="ECO:0008006" key="4">
    <source>
        <dbReference type="Google" id="ProtNLM"/>
    </source>
</evidence>
<dbReference type="AlphaFoldDB" id="A0A062VBK9"/>
<protein>
    <recommendedName>
        <fullName evidence="4">DUF1673 family protein</fullName>
    </recommendedName>
</protein>
<organism evidence="2 3">
    <name type="scientific">Candidatus Methanoperedens nitratireducens</name>
    <dbReference type="NCBI Taxonomy" id="1392998"/>
    <lineage>
        <taxon>Archaea</taxon>
        <taxon>Methanobacteriati</taxon>
        <taxon>Methanobacteriota</taxon>
        <taxon>Stenosarchaea group</taxon>
        <taxon>Methanomicrobia</taxon>
        <taxon>Methanosarcinales</taxon>
        <taxon>ANME-2 cluster</taxon>
        <taxon>Candidatus Methanoperedentaceae</taxon>
        <taxon>Candidatus Methanoperedens</taxon>
    </lineage>
</organism>
<sequence length="245" mass="28611">MIKNVAEIIRKTMGWCPQKDDDFFQAQTKGSASSQFLIVNPALKSSGLIEQIDVPLYMLDWRMLAILLTMFFSFFWISFTDYLDRTPISYLGTMLIMAALILFFLLSDRYRVSINSEKLLIKTPFLPSIKIPKNQIKNVKNIDNIIYKQKHSWVNIVLILSILFISLMQIILLYQQIARSIALEDAVMSIARTIFFISLFIIMFYRHSRLSYYPRAIQIDTGNKSITLCPRNEFEFDAFKEALER</sequence>
<comment type="caution">
    <text evidence="2">The sequence shown here is derived from an EMBL/GenBank/DDBJ whole genome shotgun (WGS) entry which is preliminary data.</text>
</comment>
<proteinExistence type="predicted"/>
<keyword evidence="1" id="KW-1133">Transmembrane helix</keyword>
<dbReference type="EMBL" id="JMIY01000002">
    <property type="protein sequence ID" value="KCZ72695.1"/>
    <property type="molecule type" value="Genomic_DNA"/>
</dbReference>
<feature type="transmembrane region" description="Helical" evidence="1">
    <location>
        <begin position="64"/>
        <end position="82"/>
    </location>
</feature>
<evidence type="ECO:0000256" key="1">
    <source>
        <dbReference type="SAM" id="Phobius"/>
    </source>
</evidence>
<evidence type="ECO:0000313" key="2">
    <source>
        <dbReference type="EMBL" id="KCZ72695.1"/>
    </source>
</evidence>
<evidence type="ECO:0000313" key="3">
    <source>
        <dbReference type="Proteomes" id="UP000027153"/>
    </source>
</evidence>
<dbReference type="Proteomes" id="UP000027153">
    <property type="component" value="Unassembled WGS sequence"/>
</dbReference>
<dbReference type="OrthoDB" id="148348at2157"/>
<name>A0A062VBK9_9EURY</name>